<comment type="caution">
    <text evidence="2">The sequence shown here is derived from an EMBL/GenBank/DDBJ whole genome shotgun (WGS) entry which is preliminary data.</text>
</comment>
<dbReference type="AlphaFoldDB" id="A0A835EPP3"/>
<feature type="region of interest" description="Disordered" evidence="1">
    <location>
        <begin position="1"/>
        <end position="46"/>
    </location>
</feature>
<dbReference type="Proteomes" id="UP000636709">
    <property type="component" value="Unassembled WGS sequence"/>
</dbReference>
<name>A0A835EPP3_9POAL</name>
<protein>
    <submittedName>
        <fullName evidence="2">Uncharacterized protein</fullName>
    </submittedName>
</protein>
<reference evidence="2" key="1">
    <citation type="submission" date="2020-07" db="EMBL/GenBank/DDBJ databases">
        <title>Genome sequence and genetic diversity analysis of an under-domesticated orphan crop, white fonio (Digitaria exilis).</title>
        <authorList>
            <person name="Bennetzen J.L."/>
            <person name="Chen S."/>
            <person name="Ma X."/>
            <person name="Wang X."/>
            <person name="Yssel A.E.J."/>
            <person name="Chaluvadi S.R."/>
            <person name="Johnson M."/>
            <person name="Gangashetty P."/>
            <person name="Hamidou F."/>
            <person name="Sanogo M.D."/>
            <person name="Zwaenepoel A."/>
            <person name="Wallace J."/>
            <person name="Van De Peer Y."/>
            <person name="Van Deynze A."/>
        </authorList>
    </citation>
    <scope>NUCLEOTIDE SEQUENCE</scope>
    <source>
        <tissue evidence="2">Leaves</tissue>
    </source>
</reference>
<keyword evidence="3" id="KW-1185">Reference proteome</keyword>
<accession>A0A835EPP3</accession>
<evidence type="ECO:0000256" key="1">
    <source>
        <dbReference type="SAM" id="MobiDB-lite"/>
    </source>
</evidence>
<sequence>MSPTVQRKAGVDEKLKPNDSNVTPHAAPSPNPWSPRSILDQLPPPRNLIAGAAPACIIDTT</sequence>
<organism evidence="2 3">
    <name type="scientific">Digitaria exilis</name>
    <dbReference type="NCBI Taxonomy" id="1010633"/>
    <lineage>
        <taxon>Eukaryota</taxon>
        <taxon>Viridiplantae</taxon>
        <taxon>Streptophyta</taxon>
        <taxon>Embryophyta</taxon>
        <taxon>Tracheophyta</taxon>
        <taxon>Spermatophyta</taxon>
        <taxon>Magnoliopsida</taxon>
        <taxon>Liliopsida</taxon>
        <taxon>Poales</taxon>
        <taxon>Poaceae</taxon>
        <taxon>PACMAD clade</taxon>
        <taxon>Panicoideae</taxon>
        <taxon>Panicodae</taxon>
        <taxon>Paniceae</taxon>
        <taxon>Anthephorinae</taxon>
        <taxon>Digitaria</taxon>
    </lineage>
</organism>
<evidence type="ECO:0000313" key="3">
    <source>
        <dbReference type="Proteomes" id="UP000636709"/>
    </source>
</evidence>
<proteinExistence type="predicted"/>
<evidence type="ECO:0000313" key="2">
    <source>
        <dbReference type="EMBL" id="KAF8698190.1"/>
    </source>
</evidence>
<dbReference type="EMBL" id="JACEFO010001866">
    <property type="protein sequence ID" value="KAF8698190.1"/>
    <property type="molecule type" value="Genomic_DNA"/>
</dbReference>
<gene>
    <name evidence="2" type="ORF">HU200_035709</name>
</gene>